<dbReference type="OrthoDB" id="952827at2"/>
<reference evidence="1 2" key="1">
    <citation type="submission" date="2018-10" db="EMBL/GenBank/DDBJ databases">
        <title>Genomic Encyclopedia of Archaeal and Bacterial Type Strains, Phase II (KMG-II): from individual species to whole genera.</title>
        <authorList>
            <person name="Goeker M."/>
        </authorList>
    </citation>
    <scope>NUCLEOTIDE SEQUENCE [LARGE SCALE GENOMIC DNA]</scope>
    <source>
        <strain evidence="1 2">DSM 23424</strain>
    </source>
</reference>
<evidence type="ECO:0008006" key="3">
    <source>
        <dbReference type="Google" id="ProtNLM"/>
    </source>
</evidence>
<evidence type="ECO:0000313" key="1">
    <source>
        <dbReference type="EMBL" id="RMA66418.1"/>
    </source>
</evidence>
<evidence type="ECO:0000313" key="2">
    <source>
        <dbReference type="Proteomes" id="UP000271339"/>
    </source>
</evidence>
<dbReference type="AlphaFoldDB" id="A0A3L9Z7K0"/>
<name>A0A3L9Z7K0_9FLAO</name>
<keyword evidence="2" id="KW-1185">Reference proteome</keyword>
<accession>A0A3L9Z7K0</accession>
<organism evidence="1 2">
    <name type="scientific">Ulvibacter antarcticus</name>
    <dbReference type="NCBI Taxonomy" id="442714"/>
    <lineage>
        <taxon>Bacteria</taxon>
        <taxon>Pseudomonadati</taxon>
        <taxon>Bacteroidota</taxon>
        <taxon>Flavobacteriia</taxon>
        <taxon>Flavobacteriales</taxon>
        <taxon>Flavobacteriaceae</taxon>
        <taxon>Ulvibacter</taxon>
    </lineage>
</organism>
<dbReference type="RefSeq" id="WP_121906415.1">
    <property type="nucleotide sequence ID" value="NZ_REFC01000011.1"/>
</dbReference>
<dbReference type="Proteomes" id="UP000271339">
    <property type="component" value="Unassembled WGS sequence"/>
</dbReference>
<comment type="caution">
    <text evidence="1">The sequence shown here is derived from an EMBL/GenBank/DDBJ whole genome shotgun (WGS) entry which is preliminary data.</text>
</comment>
<protein>
    <recommendedName>
        <fullName evidence="3">Glycosyl transferase family 2</fullName>
    </recommendedName>
</protein>
<proteinExistence type="predicted"/>
<sequence>MQIGIVIQCSQIKDHFQLDALINFLARNNEYVFCFVNDRSNVPVVVLLEETKHSTELNIHIINVKRGTTIAESLLFGIGYLSRNDDVDYYGYINENIIISLKGMKCLTKALITNEDVSIVFARTRNEKIKLQLIDDECDMASTVDTLKFDRYGGLRRTITYEAVVFTSSIIPILFTESFVSYQCMDIELLLRLKSFVGRKNMKGHFRVVIIQGVGSTKEQKLSATESLKMLYIFYLKYGFFDFLRADKSKSLPSISS</sequence>
<gene>
    <name evidence="1" type="ORF">BXY75_0842</name>
</gene>
<dbReference type="EMBL" id="REFC01000011">
    <property type="protein sequence ID" value="RMA66418.1"/>
    <property type="molecule type" value="Genomic_DNA"/>
</dbReference>